<organism evidence="1 3">
    <name type="scientific">Adineta ricciae</name>
    <name type="common">Rotifer</name>
    <dbReference type="NCBI Taxonomy" id="249248"/>
    <lineage>
        <taxon>Eukaryota</taxon>
        <taxon>Metazoa</taxon>
        <taxon>Spiralia</taxon>
        <taxon>Gnathifera</taxon>
        <taxon>Rotifera</taxon>
        <taxon>Eurotatoria</taxon>
        <taxon>Bdelloidea</taxon>
        <taxon>Adinetida</taxon>
        <taxon>Adinetidae</taxon>
        <taxon>Adineta</taxon>
    </lineage>
</organism>
<dbReference type="EMBL" id="CAJNOR010000629">
    <property type="protein sequence ID" value="CAF0966811.1"/>
    <property type="molecule type" value="Genomic_DNA"/>
</dbReference>
<dbReference type="Proteomes" id="UP000663828">
    <property type="component" value="Unassembled WGS sequence"/>
</dbReference>
<comment type="caution">
    <text evidence="1">The sequence shown here is derived from an EMBL/GenBank/DDBJ whole genome shotgun (WGS) entry which is preliminary data.</text>
</comment>
<evidence type="ECO:0000313" key="1">
    <source>
        <dbReference type="EMBL" id="CAF0966811.1"/>
    </source>
</evidence>
<dbReference type="OrthoDB" id="10002715at2759"/>
<keyword evidence="3" id="KW-1185">Reference proteome</keyword>
<dbReference type="Proteomes" id="UP000663852">
    <property type="component" value="Unassembled WGS sequence"/>
</dbReference>
<gene>
    <name evidence="2" type="ORF">EDS130_LOCUS36667</name>
    <name evidence="1" type="ORF">XAT740_LOCUS11452</name>
</gene>
<evidence type="ECO:0000313" key="3">
    <source>
        <dbReference type="Proteomes" id="UP000663828"/>
    </source>
</evidence>
<evidence type="ECO:0000313" key="2">
    <source>
        <dbReference type="EMBL" id="CAF1410203.1"/>
    </source>
</evidence>
<sequence length="672" mass="76764">MGIGYEVDTKLGTDQHVFSILGPHYGSYYGDIVITFKQEIMFHPDANFSIQAGTGFYSDKAYLHRPWWKDPNDENQRINCFHSAKLHCSVPRYESAAAIELIAVTSKSQKSMDTSLDTIIQQWTAVDSHFVFEGHLPQLIPLDYIDNVYMPKNLFQALSAPAQHSARAVFKEALILTDHVIDLNLIQPGKPVPLDSTRKPYLAFTLEQNLEKIKQRMAAPQISRGIVITVPGTKFDEQIVMPITVSQSYRLYCLDNTQAPNHPEYTYVYWQVMNGDMMLTLSNEIIQSTDEDQSKLRCLLCYIAEKPSQANEDYHEAYSYLNDDHPARHYNNIYKAQFKARSNVFYRGCNTDDYVTCCLKIIYQTNEATLSHAGPNGIYNYEKIHYRFDKSTLDLSRLDYIHVSAGSQDVPIRNLIIRHEQVPDLHPTFDKDFTIDTSDLLDQRRASFDYAANVGYSGSVKKKGPKESRLNKVISRTPITTQQPKVEPTSIFQRIKTVLCCSSANVIVPGPNPPLPARTTASSSVAPSKLPPCRDSIYCLLLEDKDHTVKYSHRCRFNELCRNKDKEPHLTHEPHRVPQCSDDKDCSNRTNPLHRAQFRHTGLPDFLIPCRNEDNCYGKTTEHLIKYFHGEEIPPFKKNKVTGGRHLTPCRYGAKCRLTEDPQHTAKYSHTT</sequence>
<protein>
    <submittedName>
        <fullName evidence="1">Uncharacterized protein</fullName>
    </submittedName>
</protein>
<proteinExistence type="predicted"/>
<dbReference type="AlphaFoldDB" id="A0A814EAB8"/>
<accession>A0A814EAB8</accession>
<reference evidence="1" key="1">
    <citation type="submission" date="2021-02" db="EMBL/GenBank/DDBJ databases">
        <authorList>
            <person name="Nowell W R."/>
        </authorList>
    </citation>
    <scope>NUCLEOTIDE SEQUENCE</scope>
</reference>
<name>A0A814EAB8_ADIRI</name>
<dbReference type="EMBL" id="CAJNOJ010000345">
    <property type="protein sequence ID" value="CAF1410203.1"/>
    <property type="molecule type" value="Genomic_DNA"/>
</dbReference>